<accession>A0A8T9Q7D2</accession>
<evidence type="ECO:0000313" key="3">
    <source>
        <dbReference type="Proteomes" id="UP000831796"/>
    </source>
</evidence>
<dbReference type="Pfam" id="PF18962">
    <property type="entry name" value="Por_Secre_tail"/>
    <property type="match status" value="1"/>
</dbReference>
<gene>
    <name evidence="2" type="ORF">MUN79_22730</name>
</gene>
<reference evidence="2" key="1">
    <citation type="submission" date="2022-04" db="EMBL/GenBank/DDBJ databases">
        <title>Hymenobacter sp. isolated from the air.</title>
        <authorList>
            <person name="Won M."/>
            <person name="Lee C.-M."/>
            <person name="Woen H.-Y."/>
            <person name="Kwon S.-W."/>
        </authorList>
    </citation>
    <scope>NUCLEOTIDE SEQUENCE</scope>
    <source>
        <strain evidence="2">5116S-3</strain>
    </source>
</reference>
<organism evidence="2 3">
    <name type="scientific">Hymenobacter cellulosilyticus</name>
    <dbReference type="NCBI Taxonomy" id="2932248"/>
    <lineage>
        <taxon>Bacteria</taxon>
        <taxon>Pseudomonadati</taxon>
        <taxon>Bacteroidota</taxon>
        <taxon>Cytophagia</taxon>
        <taxon>Cytophagales</taxon>
        <taxon>Hymenobacteraceae</taxon>
        <taxon>Hymenobacter</taxon>
    </lineage>
</organism>
<evidence type="ECO:0000313" key="2">
    <source>
        <dbReference type="EMBL" id="UOQ71409.1"/>
    </source>
</evidence>
<evidence type="ECO:0000259" key="1">
    <source>
        <dbReference type="Pfam" id="PF18962"/>
    </source>
</evidence>
<name>A0A8T9Q7D2_9BACT</name>
<dbReference type="Gene3D" id="2.120.10.30">
    <property type="entry name" value="TolB, C-terminal domain"/>
    <property type="match status" value="1"/>
</dbReference>
<keyword evidence="3" id="KW-1185">Reference proteome</keyword>
<dbReference type="NCBIfam" id="TIGR04183">
    <property type="entry name" value="Por_Secre_tail"/>
    <property type="match status" value="1"/>
</dbReference>
<dbReference type="Proteomes" id="UP000831796">
    <property type="component" value="Chromosome"/>
</dbReference>
<dbReference type="KEGG" id="hcu:MUN79_22730"/>
<dbReference type="InterPro" id="IPR010620">
    <property type="entry name" value="SBBP_repeat"/>
</dbReference>
<dbReference type="InterPro" id="IPR026444">
    <property type="entry name" value="Secre_tail"/>
</dbReference>
<protein>
    <submittedName>
        <fullName evidence="2">SBBP repeat-containing protein</fullName>
    </submittedName>
</protein>
<proteinExistence type="predicted"/>
<dbReference type="SUPFAM" id="SSF101898">
    <property type="entry name" value="NHL repeat"/>
    <property type="match status" value="1"/>
</dbReference>
<dbReference type="RefSeq" id="WP_244674816.1">
    <property type="nucleotide sequence ID" value="NZ_CP095046.1"/>
</dbReference>
<dbReference type="EMBL" id="CP095046">
    <property type="protein sequence ID" value="UOQ71409.1"/>
    <property type="molecule type" value="Genomic_DNA"/>
</dbReference>
<dbReference type="PANTHER" id="PTHR35580">
    <property type="entry name" value="CELL SURFACE GLYCOPROTEIN (S-LAYER PROTEIN)-LIKE PROTEIN"/>
    <property type="match status" value="1"/>
</dbReference>
<sequence length="508" mass="51609">MGSFTNSLTIGTTQLTSTGETDGYLAKYLPNGTLAWVRQIGSTGREQAAAVAVDAAGNAYVTGYFGNSITLGNNLSLSGAPAGTPAQDRLFVVRYSPQGTPEWTQQAKVVTMSTFSNGIYSSGTSIGIDAQGTVHVAGVLNLSVAIGTLSITPPASTRELGTFLARFAGATGAVQSLTPVFFYAANNTSGAYSPQVAVGAGGEAYLLNFFNQGVVLANSTTLTSRGSTDALITKYGPDGAFAWAQQIGGTGEDRTHDAAVDAAGNLYVTGYLEGSATFGDATTVTGAGNWDGYLAKYSSLGALQWVQTGGGTGFDQWNGLGLDAAGNPYVAGNFAGTARFGSATLTSAGNLDIAVVAYSPTGQVRWVQQAGGPSTDSARHLALDGQGNVYVNGIFSGTAAFGALSLTTAASPPSETFLARLGNAPLATSAARSRALGFYPNPATDQLHLPALPAGTRVQLIDGLGRVARATSVSAAAQVSVQGLTPGLYTLRATDAKGQQLTGKVVVE</sequence>
<dbReference type="Pfam" id="PF06739">
    <property type="entry name" value="SBBP"/>
    <property type="match status" value="2"/>
</dbReference>
<dbReference type="InterPro" id="IPR011042">
    <property type="entry name" value="6-blade_b-propeller_TolB-like"/>
</dbReference>
<dbReference type="PANTHER" id="PTHR35580:SF1">
    <property type="entry name" value="PHYTASE-LIKE DOMAIN-CONTAINING PROTEIN"/>
    <property type="match status" value="1"/>
</dbReference>
<dbReference type="AlphaFoldDB" id="A0A8T9Q7D2"/>
<dbReference type="InterPro" id="IPR052918">
    <property type="entry name" value="Motility_Chemotaxis_Reg"/>
</dbReference>
<feature type="domain" description="Secretion system C-terminal sorting" evidence="1">
    <location>
        <begin position="439"/>
        <end position="507"/>
    </location>
</feature>